<dbReference type="EMBL" id="BRXU01000005">
    <property type="protein sequence ID" value="GLC52109.1"/>
    <property type="molecule type" value="Genomic_DNA"/>
</dbReference>
<evidence type="ECO:0000313" key="2">
    <source>
        <dbReference type="EMBL" id="GLC52109.1"/>
    </source>
</evidence>
<dbReference type="Proteomes" id="UP001165080">
    <property type="component" value="Unassembled WGS sequence"/>
</dbReference>
<gene>
    <name evidence="2" type="primary">PLEST003878</name>
    <name evidence="2" type="ORF">PLESTB_000583700</name>
</gene>
<accession>A0A9W6F0W7</accession>
<feature type="compositionally biased region" description="Basic and acidic residues" evidence="1">
    <location>
        <begin position="277"/>
        <end position="294"/>
    </location>
</feature>
<feature type="compositionally biased region" description="Low complexity" evidence="1">
    <location>
        <begin position="717"/>
        <end position="745"/>
    </location>
</feature>
<protein>
    <submittedName>
        <fullName evidence="2">Uncharacterized protein</fullName>
    </submittedName>
</protein>
<feature type="region of interest" description="Disordered" evidence="1">
    <location>
        <begin position="441"/>
        <end position="478"/>
    </location>
</feature>
<keyword evidence="3" id="KW-1185">Reference proteome</keyword>
<evidence type="ECO:0000313" key="3">
    <source>
        <dbReference type="Proteomes" id="UP001165080"/>
    </source>
</evidence>
<feature type="compositionally biased region" description="Low complexity" evidence="1">
    <location>
        <begin position="38"/>
        <end position="47"/>
    </location>
</feature>
<feature type="region of interest" description="Disordered" evidence="1">
    <location>
        <begin position="677"/>
        <end position="745"/>
    </location>
</feature>
<evidence type="ECO:0000256" key="1">
    <source>
        <dbReference type="SAM" id="MobiDB-lite"/>
    </source>
</evidence>
<feature type="region of interest" description="Disordered" evidence="1">
    <location>
        <begin position="272"/>
        <end position="326"/>
    </location>
</feature>
<feature type="region of interest" description="Disordered" evidence="1">
    <location>
        <begin position="1"/>
        <end position="105"/>
    </location>
</feature>
<name>A0A9W6F0W7_9CHLO</name>
<organism evidence="2 3">
    <name type="scientific">Pleodorina starrii</name>
    <dbReference type="NCBI Taxonomy" id="330485"/>
    <lineage>
        <taxon>Eukaryota</taxon>
        <taxon>Viridiplantae</taxon>
        <taxon>Chlorophyta</taxon>
        <taxon>core chlorophytes</taxon>
        <taxon>Chlorophyceae</taxon>
        <taxon>CS clade</taxon>
        <taxon>Chlamydomonadales</taxon>
        <taxon>Volvocaceae</taxon>
        <taxon>Pleodorina</taxon>
    </lineage>
</organism>
<dbReference type="OrthoDB" id="542482at2759"/>
<sequence>MTTLARKGAPHPQPPRCCGACSRRVVLSPPTSSDPWRRAAAAAAAPRPHARHHPPQPPAAAAAAQPQPLHPPRRNLLHRASPPPVLPPRRGAPAAAAAAGREGAAPVVEPSRLVSALEKLARVGQPPQPAWLDMYLAVSEPALPALSAAEMASLARSLGRLGVEVPERWSQALLRAAEGALPSADRAADVADLVVWAAADGRLAPGPAWVGAALQQIQLLSLASPSQPPLSPVQAANVALAVARMGYRPADPLLDCLADATLGLPYRGAVPRQGIDQGRRSREMGGGGRDDPWDAARGGASEDEDSDQDPAGYGSTTTARPAGGAVPGAAGGLSELPAEQIAGLAWAFASYNYFPPDDWVQAYWLGGIWCRGLSPEGATAVLWSLGCLQLPLERMWLRNYLLATTGRLSEIPPEGLVNALWAIAACTEVARAADAAAEATAGEATGEAGSAAGPTAATGDRRQDDDGDGEEEGERRRRQELRAELEYAAGAELVERQLRELQRRLRDGTAAQREVMERLQEALDRRLAERAAAAGGGAAAAAAADAAAPPVPAAWAAEWYDATLPYWDQPLPYLDRTLVVKTLWAVATLELAPPAVWLRRLAAAAAAALAAGAMEPLELLYASRAADALLLCRRRTLATAEGEEEEAVAREELGRFAAESFTALSRQQLLPPAWRRLNPRFPPYAQPKPGAAGDGDGEGKGAAAPGRGEGEGGGAARSGEGSVGLARRPPAGPVVPGAGLLRPFR</sequence>
<proteinExistence type="predicted"/>
<reference evidence="2 3" key="1">
    <citation type="journal article" date="2023" name="Commun. Biol.">
        <title>Reorganization of the ancestral sex-determining regions during the evolution of trioecy in Pleodorina starrii.</title>
        <authorList>
            <person name="Takahashi K."/>
            <person name="Suzuki S."/>
            <person name="Kawai-Toyooka H."/>
            <person name="Yamamoto K."/>
            <person name="Hamaji T."/>
            <person name="Ootsuki R."/>
            <person name="Yamaguchi H."/>
            <person name="Kawachi M."/>
            <person name="Higashiyama T."/>
            <person name="Nozaki H."/>
        </authorList>
    </citation>
    <scope>NUCLEOTIDE SEQUENCE [LARGE SCALE GENOMIC DNA]</scope>
    <source>
        <strain evidence="2 3">NIES-4479</strain>
    </source>
</reference>
<feature type="compositionally biased region" description="Low complexity" evidence="1">
    <location>
        <begin position="441"/>
        <end position="458"/>
    </location>
</feature>
<dbReference type="AlphaFoldDB" id="A0A9W6F0W7"/>
<feature type="compositionally biased region" description="Low complexity" evidence="1">
    <location>
        <begin position="88"/>
        <end position="105"/>
    </location>
</feature>
<comment type="caution">
    <text evidence="2">The sequence shown here is derived from an EMBL/GenBank/DDBJ whole genome shotgun (WGS) entry which is preliminary data.</text>
</comment>